<dbReference type="AlphaFoldDB" id="A0A1E5QHV5"/>
<organism evidence="2">
    <name type="scientific">Desertifilum tharense IPPAS B-1220</name>
    <dbReference type="NCBI Taxonomy" id="1781255"/>
    <lineage>
        <taxon>Bacteria</taxon>
        <taxon>Bacillati</taxon>
        <taxon>Cyanobacteriota</taxon>
        <taxon>Cyanophyceae</taxon>
        <taxon>Desertifilales</taxon>
        <taxon>Desertifilaceae</taxon>
        <taxon>Desertifilum</taxon>
    </lineage>
</organism>
<evidence type="ECO:0000259" key="1">
    <source>
        <dbReference type="Pfam" id="PF10057"/>
    </source>
</evidence>
<sequence>MDDAQYPTRGQLERQLSQQIQAWYRTQLGHQPSKVTCQLFDEALAILLEDSLTQPEQLLANNGQEELAEQVRSNIDDVIQPRLKTLIEEIIKVEVVEILSDAKLTTGRTGMIAVLAETPKVRNPSSIPKGKLFRKE</sequence>
<gene>
    <name evidence="2" type="ORF">BH720_15670</name>
</gene>
<comment type="caution">
    <text evidence="2">The sequence shown here is derived from an EMBL/GenBank/DDBJ whole genome shotgun (WGS) entry which is preliminary data.</text>
</comment>
<accession>A0A1E5QHV5</accession>
<reference evidence="2" key="1">
    <citation type="submission" date="2016-09" db="EMBL/GenBank/DDBJ databases">
        <title>Draft genome of thermotolerant cyanobacterium Desertifilum sp. strain IPPAS B-1220.</title>
        <authorList>
            <person name="Sinetova M.A."/>
            <person name="Bolakhan K."/>
            <person name="Zayadan B.K."/>
            <person name="Mironov K.S."/>
            <person name="Ustinova V."/>
            <person name="Kupriyanova E.V."/>
            <person name="Sidorov R.A."/>
            <person name="Skrypnik A.N."/>
            <person name="Gogoleva N.E."/>
            <person name="Gogolev Y.V."/>
            <person name="Los D.A."/>
        </authorList>
    </citation>
    <scope>NUCLEOTIDE SEQUENCE [LARGE SCALE GENOMIC DNA]</scope>
    <source>
        <strain evidence="2">IPPAS B-1220</strain>
    </source>
</reference>
<feature type="domain" description="Na+-translocating membrane potential-generating system MpsC" evidence="1">
    <location>
        <begin position="8"/>
        <end position="116"/>
    </location>
</feature>
<dbReference type="STRING" id="1781255.BH720_15670"/>
<dbReference type="OrthoDB" id="512464at2"/>
<dbReference type="RefSeq" id="WP_069968160.1">
    <property type="nucleotide sequence ID" value="NZ_CM124774.1"/>
</dbReference>
<dbReference type="EMBL" id="MJGC01000069">
    <property type="protein sequence ID" value="OEJ74240.1"/>
    <property type="molecule type" value="Genomic_DNA"/>
</dbReference>
<protein>
    <recommendedName>
        <fullName evidence="1">Na+-translocating membrane potential-generating system MpsC domain-containing protein</fullName>
    </recommendedName>
</protein>
<name>A0A1E5QHV5_9CYAN</name>
<dbReference type="InterPro" id="IPR018745">
    <property type="entry name" value="MpsC"/>
</dbReference>
<dbReference type="Pfam" id="PF10057">
    <property type="entry name" value="MpsC"/>
    <property type="match status" value="1"/>
</dbReference>
<evidence type="ECO:0000313" key="2">
    <source>
        <dbReference type="EMBL" id="OEJ74240.1"/>
    </source>
</evidence>
<proteinExistence type="predicted"/>